<dbReference type="PANTHER" id="PTHR43667">
    <property type="entry name" value="CYCLOPROPANE-FATTY-ACYL-PHOSPHOLIPID SYNTHASE"/>
    <property type="match status" value="1"/>
</dbReference>
<dbReference type="InterPro" id="IPR003333">
    <property type="entry name" value="CMAS"/>
</dbReference>
<evidence type="ECO:0000256" key="5">
    <source>
        <dbReference type="ARBA" id="ARBA00023098"/>
    </source>
</evidence>
<comment type="similarity">
    <text evidence="1">Belongs to the CFA/CMAS family.</text>
</comment>
<evidence type="ECO:0000256" key="4">
    <source>
        <dbReference type="ARBA" id="ARBA00022691"/>
    </source>
</evidence>
<dbReference type="AlphaFoldDB" id="A0A9D5Q7F3"/>
<evidence type="ECO:0000313" key="8">
    <source>
        <dbReference type="Proteomes" id="UP000649604"/>
    </source>
</evidence>
<dbReference type="InterPro" id="IPR029063">
    <property type="entry name" value="SAM-dependent_MTases_sf"/>
</dbReference>
<keyword evidence="4" id="KW-0949">S-adenosyl-L-methionine</keyword>
<keyword evidence="3" id="KW-0808">Transferase</keyword>
<dbReference type="SUPFAM" id="SSF53335">
    <property type="entry name" value="S-adenosyl-L-methionine-dependent methyltransferases"/>
    <property type="match status" value="1"/>
</dbReference>
<dbReference type="CDD" id="cd02440">
    <property type="entry name" value="AdoMet_MTases"/>
    <property type="match status" value="1"/>
</dbReference>
<evidence type="ECO:0000313" key="7">
    <source>
        <dbReference type="EMBL" id="MBD3326383.1"/>
    </source>
</evidence>
<reference evidence="7" key="1">
    <citation type="submission" date="2019-11" db="EMBL/GenBank/DDBJ databases">
        <title>Microbial mats filling the niche in hypersaline microbial mats.</title>
        <authorList>
            <person name="Wong H.L."/>
            <person name="Macleod F.I."/>
            <person name="White R.A. III"/>
            <person name="Burns B.P."/>
        </authorList>
    </citation>
    <scope>NUCLEOTIDE SEQUENCE</scope>
    <source>
        <strain evidence="7">Rbin_158</strain>
    </source>
</reference>
<dbReference type="GO" id="GO:0008610">
    <property type="term" value="P:lipid biosynthetic process"/>
    <property type="evidence" value="ECO:0007669"/>
    <property type="project" value="InterPro"/>
</dbReference>
<evidence type="ECO:0000256" key="2">
    <source>
        <dbReference type="ARBA" id="ARBA00022603"/>
    </source>
</evidence>
<protein>
    <submittedName>
        <fullName evidence="7">Methyltransferase domain-containing protein</fullName>
    </submittedName>
</protein>
<dbReference type="InterPro" id="IPR050723">
    <property type="entry name" value="CFA/CMAS"/>
</dbReference>
<dbReference type="PIRSF" id="PIRSF003085">
    <property type="entry name" value="CMAS"/>
    <property type="match status" value="1"/>
</dbReference>
<sequence>MSNSIIPPESANSDAVPPQWLDQLARKWFFPLLHRLQYGKITLIEGHQQQSFGQQTEDVALQATITVHHPRFYSRVVFGGTIGAAEAYMAGYWTTDDLTTVVRIVLRNQALFGTIDSGWAKLTKPAYKLYHYLHKDTKAGSRINIAAHYDLGNDFYRLFLDETLTYSCGIFETASSSLTEASVAKYDRLCQKLQLSQHDHVLEIGTGWGGFAVHAATHYGCRITTTTISRQQYEFAQERFRQAGITDRVELLYEDYRDLKGTYTKLVSIEMIEAVGYQYFETFFKVCSDCLKPDGMMAIQAITIADHAFERHKRSVDFIKRYIFPGSCIPSVTALCQAMARVTDLRLVHLEDITPHYATTLRMWRERLFQHLDQVRELGYSDTFIRMWDYYFSYCEAGFTERYLGDVHLLFTKPLCRRSPILPPLSAAEPIVRH</sequence>
<dbReference type="Pfam" id="PF02353">
    <property type="entry name" value="CMAS"/>
    <property type="match status" value="1"/>
</dbReference>
<dbReference type="Proteomes" id="UP000649604">
    <property type="component" value="Unassembled WGS sequence"/>
</dbReference>
<proteinExistence type="inferred from homology"/>
<comment type="caution">
    <text evidence="7">The sequence shown here is derived from an EMBL/GenBank/DDBJ whole genome shotgun (WGS) entry which is preliminary data.</text>
</comment>
<keyword evidence="5" id="KW-0443">Lipid metabolism</keyword>
<gene>
    <name evidence="7" type="ORF">GF339_17495</name>
</gene>
<dbReference type="GO" id="GO:0008168">
    <property type="term" value="F:methyltransferase activity"/>
    <property type="evidence" value="ECO:0007669"/>
    <property type="project" value="UniProtKB-KW"/>
</dbReference>
<dbReference type="PANTHER" id="PTHR43667:SF2">
    <property type="entry name" value="FATTY ACID C-METHYL TRANSFERASE"/>
    <property type="match status" value="1"/>
</dbReference>
<feature type="active site" evidence="6">
    <location>
        <position position="395"/>
    </location>
</feature>
<evidence type="ECO:0000256" key="6">
    <source>
        <dbReference type="PIRSR" id="PIRSR003085-1"/>
    </source>
</evidence>
<evidence type="ECO:0000256" key="3">
    <source>
        <dbReference type="ARBA" id="ARBA00022679"/>
    </source>
</evidence>
<keyword evidence="2 7" id="KW-0489">Methyltransferase</keyword>
<accession>A0A9D5Q7F3</accession>
<organism evidence="7 8">
    <name type="scientific">candidate division KSB3 bacterium</name>
    <dbReference type="NCBI Taxonomy" id="2044937"/>
    <lineage>
        <taxon>Bacteria</taxon>
        <taxon>candidate division KSB3</taxon>
    </lineage>
</organism>
<name>A0A9D5Q7F3_9BACT</name>
<dbReference type="GO" id="GO:0032259">
    <property type="term" value="P:methylation"/>
    <property type="evidence" value="ECO:0007669"/>
    <property type="project" value="UniProtKB-KW"/>
</dbReference>
<dbReference type="Gene3D" id="3.40.50.150">
    <property type="entry name" value="Vaccinia Virus protein VP39"/>
    <property type="match status" value="1"/>
</dbReference>
<evidence type="ECO:0000256" key="1">
    <source>
        <dbReference type="ARBA" id="ARBA00010815"/>
    </source>
</evidence>
<dbReference type="EMBL" id="WJJP01000571">
    <property type="protein sequence ID" value="MBD3326383.1"/>
    <property type="molecule type" value="Genomic_DNA"/>
</dbReference>